<keyword evidence="3" id="KW-1185">Reference proteome</keyword>
<dbReference type="EMBL" id="CP064942">
    <property type="protein sequence ID" value="QPH53366.1"/>
    <property type="molecule type" value="Genomic_DNA"/>
</dbReference>
<dbReference type="Pfam" id="PF07310">
    <property type="entry name" value="PAS_5"/>
    <property type="match status" value="1"/>
</dbReference>
<dbReference type="Proteomes" id="UP000594800">
    <property type="component" value="Chromosome"/>
</dbReference>
<gene>
    <name evidence="2" type="ORF">I0K15_16480</name>
</gene>
<dbReference type="RefSeq" id="WP_196102576.1">
    <property type="nucleotide sequence ID" value="NZ_CP064942.1"/>
</dbReference>
<protein>
    <submittedName>
        <fullName evidence="2">PAS domain-containing protein</fullName>
    </submittedName>
</protein>
<reference evidence="2 3" key="1">
    <citation type="submission" date="2020-11" db="EMBL/GenBank/DDBJ databases">
        <title>Description of Pontivivens ytuae sp. nov. isolated from deep sea sediment of Mariana Trench.</title>
        <authorList>
            <person name="Wang Z."/>
            <person name="Sun Q.-L."/>
            <person name="Xu X.-D."/>
            <person name="Tang Y.-Z."/>
            <person name="Zhang J."/>
        </authorList>
    </citation>
    <scope>NUCLEOTIDE SEQUENCE [LARGE SCALE GENOMIC DNA]</scope>
    <source>
        <strain evidence="2 3">MT2928</strain>
    </source>
</reference>
<dbReference type="AlphaFoldDB" id="A0A7S9LQP8"/>
<evidence type="ECO:0000256" key="1">
    <source>
        <dbReference type="SAM" id="MobiDB-lite"/>
    </source>
</evidence>
<feature type="region of interest" description="Disordered" evidence="1">
    <location>
        <begin position="1"/>
        <end position="20"/>
    </location>
</feature>
<accession>A0A7S9LQP8</accession>
<evidence type="ECO:0000313" key="3">
    <source>
        <dbReference type="Proteomes" id="UP000594800"/>
    </source>
</evidence>
<name>A0A7S9LQP8_9RHOB</name>
<sequence length="231" mass="25696">MEHGDFGVGRKGLRPGDRMDGAMSQHIIDSLGSYWERLRGDRLAPRRSEIDPRAFEDALEHMFILEDTAGAPLRIRLGGTRICDMMGMEVRGLPARALFNDGDRTRAQELMREVIDRPARVDLQLTASGRGMADAPARMILRPLCDDFGDITRILGCLVVETEQFGVETQLTIGAIRLDTLRERAAIPRPVAGFAQEQAAFQMPHLKPIDGGKASTERKPLSRAHLRVVKD</sequence>
<dbReference type="InterPro" id="IPR009922">
    <property type="entry name" value="DUF1457"/>
</dbReference>
<proteinExistence type="predicted"/>
<organism evidence="2 3">
    <name type="scientific">Pontivivens ytuae</name>
    <dbReference type="NCBI Taxonomy" id="2789856"/>
    <lineage>
        <taxon>Bacteria</taxon>
        <taxon>Pseudomonadati</taxon>
        <taxon>Pseudomonadota</taxon>
        <taxon>Alphaproteobacteria</taxon>
        <taxon>Rhodobacterales</taxon>
        <taxon>Paracoccaceae</taxon>
        <taxon>Pontivivens</taxon>
    </lineage>
</organism>
<dbReference type="KEGG" id="poz:I0K15_16480"/>
<feature type="compositionally biased region" description="Gly residues" evidence="1">
    <location>
        <begin position="1"/>
        <end position="10"/>
    </location>
</feature>
<evidence type="ECO:0000313" key="2">
    <source>
        <dbReference type="EMBL" id="QPH53366.1"/>
    </source>
</evidence>